<keyword evidence="4" id="KW-0614">Plasmid</keyword>
<dbReference type="SUPFAM" id="SSF56672">
    <property type="entry name" value="DNA/RNA polymerases"/>
    <property type="match status" value="1"/>
</dbReference>
<dbReference type="GO" id="GO:0003676">
    <property type="term" value="F:nucleic acid binding"/>
    <property type="evidence" value="ECO:0007669"/>
    <property type="project" value="InterPro"/>
</dbReference>
<proteinExistence type="predicted"/>
<reference evidence="4" key="1">
    <citation type="journal article" date="1996" name="Curr. Genet.">
        <title>Physical and genetic map of the mitochondrial genome of Cryphonectria parasitica Ep155.</title>
        <authorList>
            <person name="Bell J.A."/>
            <person name="Monteiro-Vitorello C.B."/>
            <person name="Hausner G."/>
            <person name="Fulbright D.W."/>
            <person name="Bertrand H."/>
        </authorList>
    </citation>
    <scope>NUCLEOTIDE SEQUENCE</scope>
    <source>
        <strain evidence="4">CL25.9</strain>
        <plasmid evidence="4">mitochondrial plasmid pCRY1</plasmid>
        <tissue evidence="4">Mycelium</tissue>
    </source>
</reference>
<geneLocation type="mitochondrion" evidence="4"/>
<dbReference type="SMART" id="SM00474">
    <property type="entry name" value="35EXOc"/>
    <property type="match status" value="1"/>
</dbReference>
<accession>O20981</accession>
<dbReference type="EMBL" id="AF031368">
    <property type="protein sequence ID" value="AAB84226.1"/>
    <property type="molecule type" value="Genomic_DNA"/>
</dbReference>
<gene>
    <name evidence="4" type="primary">polB2</name>
</gene>
<dbReference type="GO" id="GO:0006139">
    <property type="term" value="P:nucleobase-containing compound metabolic process"/>
    <property type="evidence" value="ECO:0007669"/>
    <property type="project" value="InterPro"/>
</dbReference>
<dbReference type="GO" id="GO:0008408">
    <property type="term" value="F:3'-5' exonuclease activity"/>
    <property type="evidence" value="ECO:0007669"/>
    <property type="project" value="InterPro"/>
</dbReference>
<dbReference type="GO" id="GO:0005739">
    <property type="term" value="C:mitochondrion"/>
    <property type="evidence" value="ECO:0007669"/>
    <property type="project" value="UniProtKB-SubCell"/>
</dbReference>
<evidence type="ECO:0000259" key="3">
    <source>
        <dbReference type="SMART" id="SM00474"/>
    </source>
</evidence>
<sequence length="1214" mass="138858">MINENENENEICLKDDFQTNETVDTTVLNNVPDTVIETVDNTVTFTEEEEEVAVVVDEDADLDPDSLKWLTEFNNSKKVDEGFAENGKDLIEIELWPGINLSVVVCIDSNGETFYKNLTLQFKEDLTMKEIIHTVDDLLKHLASPGRKGFVTPSDFKLESQPVIDKISKYMLEENLKDVTENGDEMDLYIENYKWIWNIINLNIYTLMHVRLSNDNLDSKASDSDSDLLAGFKHLMSRLYNNIDPSIRLKLNKPGISIVQNIYTGFDTEYKYRDKIFNDLISVQLAANTRTILKIPKKETFYVCELDTLNNKAYPVKKLKGFRYDLFEDIVNKCVNKIRLLKSDKYDTILNILHEGFKGLTISNPDIFKSYERDGYFYIALPRTNVEKHVYLNKDNVGFTFNDLLETSSKMGSRYLDADYSKIRTILKNIRKFYGRDNAMVELFKNKDSEVGILDDLDTDTLSITPTTGLSDVKRYSRSKIRSLDININRIRANYIIAHLTNADLSMLKDFDNVKDSLDIVNKSFITLGKPLKHGNFNVHIRDTMLLAPAGKKGLAAIGSLLGLGKIELEKTELESMDLLLSNDREKFLRYAITDAIITLLYANYMEDQLFNSRVVGIPISLSSLSAAYVKNEWEKSGYKGYQINPLYLIGDSGVTQTPQGLYKTKEVGRKISMYISNYRGGRNESFMYGVDNSRYWIDYDLTSAYTSAMALLGNPDYNNARNLTEEELFKMTDEDLIMSYTIFSTKFKFPSNTKYPSIPCYLNESTTIYPLEGEATLTGVEFVLAKEQNCEFIDIKDIFIIPFESVLEKTGGSRGRKKVTCKFVNQPFRNIIKELQDRRLQHPKKSLGNLMEKEKGNSIYGNVVKGMSNKKKFDIKTGRTVRMEGGLLTNPIIASWITAFIRSVVGECIHNVSLLKGSVVSITTDGFITNLKDLEYKIIRGRIKTKALISSYRKVREFLSPDSNPDALELKTRTVGIISWTTRGQFSLDGQLKATTGFQVKGLNFEDLDNVFRSTMTGEDRVIEFIQSSLRSAKDIYMHGGHVTKTYADRVFRMEYDNKRVLNIPVELLEEDKFNNHLLDSSPAKNVKTVEGLRFLSCIHRKNVYNKMTSKAGSSKYKSDLDLAIRNFVKGCVKDPIGYNLTAFKSYSDLIDFVKNYKKDYRISKTSISNLKNRKMVVKGVPRNPDTLAFAEYVKEKFPSFDETQFFEKVYDK</sequence>
<evidence type="ECO:0000256" key="1">
    <source>
        <dbReference type="ARBA" id="ARBA00004173"/>
    </source>
</evidence>
<dbReference type="AlphaFoldDB" id="O20981"/>
<feature type="domain" description="3'-5' exonuclease" evidence="3">
    <location>
        <begin position="441"/>
        <end position="611"/>
    </location>
</feature>
<evidence type="ECO:0000256" key="2">
    <source>
        <dbReference type="ARBA" id="ARBA00023128"/>
    </source>
</evidence>
<name>O20981_CRYPA</name>
<geneLocation type="plasmid" evidence="4">
    <name>mitochondrial plasmid pCRY1</name>
</geneLocation>
<dbReference type="InterPro" id="IPR043502">
    <property type="entry name" value="DNA/RNA_pol_sf"/>
</dbReference>
<dbReference type="InterPro" id="IPR002562">
    <property type="entry name" value="3'-5'_exonuclease_dom"/>
</dbReference>
<reference evidence="4" key="2">
    <citation type="journal article" date="2000" name="Curr. Genet.">
        <title>A circular mitochondrial plasmid incites hypovirulence in some strains of Cryphonectria parasitica.</title>
        <authorList>
            <person name="Monteiro-Vitorello C.B."/>
            <person name="Baidyaroy D."/>
            <person name="Bell J.A."/>
            <person name="Hausner G."/>
            <person name="Fulbright D.W."/>
            <person name="Bertrand H."/>
        </authorList>
    </citation>
    <scope>NUCLEOTIDE SEQUENCE</scope>
    <source>
        <strain evidence="4">CL25.9</strain>
        <plasmid evidence="4">mitochondrial plasmid pCRY1</plasmid>
        <tissue evidence="4">Mycelium</tissue>
    </source>
</reference>
<organism evidence="4">
    <name type="scientific">Cryphonectria parasitica</name>
    <name type="common">Chestnut blight fungus</name>
    <name type="synonym">Endothia parasitica</name>
    <dbReference type="NCBI Taxonomy" id="5116"/>
    <lineage>
        <taxon>Eukaryota</taxon>
        <taxon>Fungi</taxon>
        <taxon>Dikarya</taxon>
        <taxon>Ascomycota</taxon>
        <taxon>Pezizomycotina</taxon>
        <taxon>Sordariomycetes</taxon>
        <taxon>Sordariomycetidae</taxon>
        <taxon>Diaporthales</taxon>
        <taxon>Cryphonectriaceae</taxon>
        <taxon>Cryphonectria-Endothia species complex</taxon>
        <taxon>Cryphonectria</taxon>
    </lineage>
</organism>
<keyword evidence="2 4" id="KW-0496">Mitochondrion</keyword>
<comment type="subcellular location">
    <subcellularLocation>
        <location evidence="1">Mitochondrion</location>
    </subcellularLocation>
</comment>
<evidence type="ECO:0000313" key="4">
    <source>
        <dbReference type="EMBL" id="AAB84226.1"/>
    </source>
</evidence>
<dbReference type="PIR" id="T30941">
    <property type="entry name" value="T30941"/>
</dbReference>
<protein>
    <submittedName>
        <fullName evidence="4">DNA polymerase</fullName>
    </submittedName>
</protein>